<dbReference type="RefSeq" id="WP_110377686.1">
    <property type="nucleotide sequence ID" value="NZ_JAHBRY010000001.1"/>
</dbReference>
<evidence type="ECO:0000313" key="6">
    <source>
        <dbReference type="EMBL" id="PXW53154.1"/>
    </source>
</evidence>
<name>A0A2V3TVV6_9HYPH</name>
<dbReference type="PANTHER" id="PTHR30290">
    <property type="entry name" value="PERIPLASMIC BINDING COMPONENT OF ABC TRANSPORTER"/>
    <property type="match status" value="1"/>
</dbReference>
<evidence type="ECO:0000313" key="7">
    <source>
        <dbReference type="Proteomes" id="UP000248021"/>
    </source>
</evidence>
<dbReference type="OrthoDB" id="9803988at2"/>
<dbReference type="Pfam" id="PF00496">
    <property type="entry name" value="SBP_bac_5"/>
    <property type="match status" value="1"/>
</dbReference>
<dbReference type="InterPro" id="IPR030678">
    <property type="entry name" value="Peptide/Ni-bd"/>
</dbReference>
<sequence>MNKSWQSLTGYLRVGLVAALATGALITGASAEVTYRRGNAGDPKTLDQHQTSIDVEANILRDLYDGLLAYDSRGKVTPAAAASWSISPDGKVYTFKLRENGKWSNGDPVKASDFVFSFRRMLDPQTAARYAALHYPIKNARAVNRGELPPAELGVKAIDDKTLEITLEQPTPYFLELLTHQTALPLHQASVEKYGKDFVRPGNLVSNGAFKLSEFVPSDHIKVVKNPNYFDAKDVKVDTVMFYPTEDSAAAVRRFMAGELDTNYQFPIDQLNFLKQKLGSQVRTAPYLSIEYYATNVQKPPFNDPRVRHALSLAIDRDFLAEKTWGGAAVPAYRMTPPGLQNYTPPEIAAAGETQLDREDKAKELIKAAGYGPGQKPLKIEIRYNTNDSNKNTATAVADMWKSVLGAEVTLLNSDIKSHYAYLQNKGDFDIARAGWVGDYADPQNFLFLGLSDNAVSNYSRYKNPDYDALLKKSDETGDQAARMKILSDAEAMFMKDEPVIPLIYRSSLHLVSPKVSGYEDNVQNVHRSRYISIAP</sequence>
<comment type="similarity">
    <text evidence="2">Belongs to the bacterial solute-binding protein 5 family.</text>
</comment>
<protein>
    <submittedName>
        <fullName evidence="6">Oligopeptide transport system substrate-binding protein</fullName>
    </submittedName>
</protein>
<evidence type="ECO:0000259" key="5">
    <source>
        <dbReference type="Pfam" id="PF00496"/>
    </source>
</evidence>
<keyword evidence="3" id="KW-0813">Transport</keyword>
<dbReference type="GO" id="GO:0043190">
    <property type="term" value="C:ATP-binding cassette (ABC) transporter complex"/>
    <property type="evidence" value="ECO:0007669"/>
    <property type="project" value="InterPro"/>
</dbReference>
<dbReference type="EMBL" id="QJJK01000014">
    <property type="protein sequence ID" value="PXW53154.1"/>
    <property type="molecule type" value="Genomic_DNA"/>
</dbReference>
<dbReference type="InterPro" id="IPR000914">
    <property type="entry name" value="SBP_5_dom"/>
</dbReference>
<dbReference type="Gene3D" id="3.40.190.10">
    <property type="entry name" value="Periplasmic binding protein-like II"/>
    <property type="match status" value="1"/>
</dbReference>
<dbReference type="AlphaFoldDB" id="A0A2V3TVV6"/>
<dbReference type="GO" id="GO:1904680">
    <property type="term" value="F:peptide transmembrane transporter activity"/>
    <property type="evidence" value="ECO:0007669"/>
    <property type="project" value="TreeGrafter"/>
</dbReference>
<evidence type="ECO:0000256" key="1">
    <source>
        <dbReference type="ARBA" id="ARBA00004418"/>
    </source>
</evidence>
<gene>
    <name evidence="6" type="ORF">C7450_11430</name>
</gene>
<dbReference type="InterPro" id="IPR039424">
    <property type="entry name" value="SBP_5"/>
</dbReference>
<dbReference type="Proteomes" id="UP000248021">
    <property type="component" value="Unassembled WGS sequence"/>
</dbReference>
<organism evidence="6 7">
    <name type="scientific">Chelatococcus asaccharovorans</name>
    <dbReference type="NCBI Taxonomy" id="28210"/>
    <lineage>
        <taxon>Bacteria</taxon>
        <taxon>Pseudomonadati</taxon>
        <taxon>Pseudomonadota</taxon>
        <taxon>Alphaproteobacteria</taxon>
        <taxon>Hyphomicrobiales</taxon>
        <taxon>Chelatococcaceae</taxon>
        <taxon>Chelatococcus</taxon>
    </lineage>
</organism>
<evidence type="ECO:0000256" key="2">
    <source>
        <dbReference type="ARBA" id="ARBA00005695"/>
    </source>
</evidence>
<dbReference type="GO" id="GO:0030288">
    <property type="term" value="C:outer membrane-bounded periplasmic space"/>
    <property type="evidence" value="ECO:0007669"/>
    <property type="project" value="TreeGrafter"/>
</dbReference>
<dbReference type="CDD" id="cd08504">
    <property type="entry name" value="PBP2_OppA"/>
    <property type="match status" value="1"/>
</dbReference>
<dbReference type="PIRSF" id="PIRSF002741">
    <property type="entry name" value="MppA"/>
    <property type="match status" value="1"/>
</dbReference>
<evidence type="ECO:0000256" key="4">
    <source>
        <dbReference type="ARBA" id="ARBA00022729"/>
    </source>
</evidence>
<reference evidence="6 7" key="1">
    <citation type="submission" date="2018-05" db="EMBL/GenBank/DDBJ databases">
        <title>Genomic Encyclopedia of Type Strains, Phase IV (KMG-IV): sequencing the most valuable type-strain genomes for metagenomic binning, comparative biology and taxonomic classification.</title>
        <authorList>
            <person name="Goeker M."/>
        </authorList>
    </citation>
    <scope>NUCLEOTIDE SEQUENCE [LARGE SCALE GENOMIC DNA]</scope>
    <source>
        <strain evidence="6 7">DSM 6462</strain>
    </source>
</reference>
<feature type="domain" description="Solute-binding protein family 5" evidence="5">
    <location>
        <begin position="75"/>
        <end position="455"/>
    </location>
</feature>
<evidence type="ECO:0000256" key="3">
    <source>
        <dbReference type="ARBA" id="ARBA00022448"/>
    </source>
</evidence>
<keyword evidence="7" id="KW-1185">Reference proteome</keyword>
<dbReference type="GO" id="GO:0015833">
    <property type="term" value="P:peptide transport"/>
    <property type="evidence" value="ECO:0007669"/>
    <property type="project" value="TreeGrafter"/>
</dbReference>
<comment type="caution">
    <text evidence="6">The sequence shown here is derived from an EMBL/GenBank/DDBJ whole genome shotgun (WGS) entry which is preliminary data.</text>
</comment>
<dbReference type="Gene3D" id="3.90.76.10">
    <property type="entry name" value="Dipeptide-binding Protein, Domain 1"/>
    <property type="match status" value="1"/>
</dbReference>
<dbReference type="FunFam" id="3.90.76.10:FF:000001">
    <property type="entry name" value="Oligopeptide ABC transporter substrate-binding protein"/>
    <property type="match status" value="1"/>
</dbReference>
<accession>A0A2V3TVV6</accession>
<comment type="subcellular location">
    <subcellularLocation>
        <location evidence="1">Periplasm</location>
    </subcellularLocation>
</comment>
<keyword evidence="4" id="KW-0732">Signal</keyword>
<dbReference type="SUPFAM" id="SSF53850">
    <property type="entry name" value="Periplasmic binding protein-like II"/>
    <property type="match status" value="1"/>
</dbReference>
<proteinExistence type="inferred from homology"/>
<dbReference type="Gene3D" id="3.10.105.10">
    <property type="entry name" value="Dipeptide-binding Protein, Domain 3"/>
    <property type="match status" value="1"/>
</dbReference>
<dbReference type="PANTHER" id="PTHR30290:SF10">
    <property type="entry name" value="PERIPLASMIC OLIGOPEPTIDE-BINDING PROTEIN-RELATED"/>
    <property type="match status" value="1"/>
</dbReference>